<evidence type="ECO:0000256" key="1">
    <source>
        <dbReference type="SAM" id="MobiDB-lite"/>
    </source>
</evidence>
<comment type="caution">
    <text evidence="2">The sequence shown here is derived from an EMBL/GenBank/DDBJ whole genome shotgun (WGS) entry which is preliminary data.</text>
</comment>
<sequence>MLDEETYNLIYKADINTDQSELWSSAHKSNEETEHYSFNNHLSYSIDDLADLTPSAGPPSPSAAPVQPSPLQTPTPLSTPLRSLFALNEIIRGHDPFLHGT</sequence>
<feature type="compositionally biased region" description="Pro residues" evidence="1">
    <location>
        <begin position="56"/>
        <end position="73"/>
    </location>
</feature>
<dbReference type="Proteomes" id="UP000054988">
    <property type="component" value="Unassembled WGS sequence"/>
</dbReference>
<evidence type="ECO:0000313" key="3">
    <source>
        <dbReference type="Proteomes" id="UP000054988"/>
    </source>
</evidence>
<protein>
    <submittedName>
        <fullName evidence="2">Uncharacterized protein</fullName>
    </submittedName>
</protein>
<organism evidence="2 3">
    <name type="scientific">Moniliophthora roreri</name>
    <name type="common">Frosty pod rot fungus</name>
    <name type="synonym">Monilia roreri</name>
    <dbReference type="NCBI Taxonomy" id="221103"/>
    <lineage>
        <taxon>Eukaryota</taxon>
        <taxon>Fungi</taxon>
        <taxon>Dikarya</taxon>
        <taxon>Basidiomycota</taxon>
        <taxon>Agaricomycotina</taxon>
        <taxon>Agaricomycetes</taxon>
        <taxon>Agaricomycetidae</taxon>
        <taxon>Agaricales</taxon>
        <taxon>Marasmiineae</taxon>
        <taxon>Marasmiaceae</taxon>
        <taxon>Moniliophthora</taxon>
    </lineage>
</organism>
<name>A0A0W0F6D9_MONRR</name>
<feature type="region of interest" description="Disordered" evidence="1">
    <location>
        <begin position="49"/>
        <end position="78"/>
    </location>
</feature>
<reference evidence="2 3" key="1">
    <citation type="submission" date="2015-12" db="EMBL/GenBank/DDBJ databases">
        <title>Draft genome sequence of Moniliophthora roreri, the causal agent of frosty pod rot of cacao.</title>
        <authorList>
            <person name="Aime M.C."/>
            <person name="Diaz-Valderrama J.R."/>
            <person name="Kijpornyongpan T."/>
            <person name="Phillips-Mora W."/>
        </authorList>
    </citation>
    <scope>NUCLEOTIDE SEQUENCE [LARGE SCALE GENOMIC DNA]</scope>
    <source>
        <strain evidence="2 3">MCA 2952</strain>
    </source>
</reference>
<proteinExistence type="predicted"/>
<dbReference type="EMBL" id="LATX01002285">
    <property type="protein sequence ID" value="KTB31885.1"/>
    <property type="molecule type" value="Genomic_DNA"/>
</dbReference>
<evidence type="ECO:0000313" key="2">
    <source>
        <dbReference type="EMBL" id="KTB31885.1"/>
    </source>
</evidence>
<dbReference type="AlphaFoldDB" id="A0A0W0F6D9"/>
<accession>A0A0W0F6D9</accession>
<gene>
    <name evidence="2" type="ORF">WG66_15538</name>
</gene>